<protein>
    <submittedName>
        <fullName evidence="2">Uncharacterized protein</fullName>
    </submittedName>
</protein>
<dbReference type="Proteomes" id="UP001059596">
    <property type="component" value="Chromosome 3R"/>
</dbReference>
<sequence>MVDHLHHAQDGEPHEQTEDTTTVCQELGHAVQFRSLRSDELALLEIDGQAGHLGAGILLQEVGVALSQQHFLQVEVGLRDLRVVDERCAGGHAVAGRFHAPRIPIPGIQSLHPFKLPDQQLSFRPIVAMDLILSAHGHIHVPRHGELHAPAFGQREVGQTLQLAVGFGVDLEEAQRPLVAEKALPPNRMVFRDSRRHGDHAGLHCDQHLLAHGNAHELLGHLRHIVGCMEQHLVFALKEVLGSIAWSKL</sequence>
<feature type="region of interest" description="Disordered" evidence="1">
    <location>
        <begin position="1"/>
        <end position="21"/>
    </location>
</feature>
<reference evidence="2" key="1">
    <citation type="journal article" date="2023" name="Genome Biol. Evol.">
        <title>Long-read-based Genome Assembly of Drosophila gunungcola Reveals Fewer Chemosensory Genes in Flower-breeding Species.</title>
        <authorList>
            <person name="Negi A."/>
            <person name="Liao B.Y."/>
            <person name="Yeh S.D."/>
        </authorList>
    </citation>
    <scope>NUCLEOTIDE SEQUENCE</scope>
    <source>
        <strain evidence="2">Sukarami</strain>
    </source>
</reference>
<accession>A0A9Q0BWN0</accession>
<keyword evidence="3" id="KW-1185">Reference proteome</keyword>
<comment type="caution">
    <text evidence="2">The sequence shown here is derived from an EMBL/GenBank/DDBJ whole genome shotgun (WGS) entry which is preliminary data.</text>
</comment>
<evidence type="ECO:0000313" key="3">
    <source>
        <dbReference type="Proteomes" id="UP001059596"/>
    </source>
</evidence>
<feature type="compositionally biased region" description="Basic and acidic residues" evidence="1">
    <location>
        <begin position="1"/>
        <end position="17"/>
    </location>
</feature>
<organism evidence="2 3">
    <name type="scientific">Drosophila gunungcola</name>
    <name type="common">fruit fly</name>
    <dbReference type="NCBI Taxonomy" id="103775"/>
    <lineage>
        <taxon>Eukaryota</taxon>
        <taxon>Metazoa</taxon>
        <taxon>Ecdysozoa</taxon>
        <taxon>Arthropoda</taxon>
        <taxon>Hexapoda</taxon>
        <taxon>Insecta</taxon>
        <taxon>Pterygota</taxon>
        <taxon>Neoptera</taxon>
        <taxon>Endopterygota</taxon>
        <taxon>Diptera</taxon>
        <taxon>Brachycera</taxon>
        <taxon>Muscomorpha</taxon>
        <taxon>Ephydroidea</taxon>
        <taxon>Drosophilidae</taxon>
        <taxon>Drosophila</taxon>
        <taxon>Sophophora</taxon>
    </lineage>
</organism>
<dbReference type="AlphaFoldDB" id="A0A9Q0BWN0"/>
<name>A0A9Q0BWN0_9MUSC</name>
<evidence type="ECO:0000256" key="1">
    <source>
        <dbReference type="SAM" id="MobiDB-lite"/>
    </source>
</evidence>
<dbReference type="EMBL" id="JAMKOV010000001">
    <property type="protein sequence ID" value="KAI8046474.1"/>
    <property type="molecule type" value="Genomic_DNA"/>
</dbReference>
<gene>
    <name evidence="2" type="ORF">M5D96_002684</name>
</gene>
<evidence type="ECO:0000313" key="2">
    <source>
        <dbReference type="EMBL" id="KAI8046474.1"/>
    </source>
</evidence>
<proteinExistence type="predicted"/>